<dbReference type="EMBL" id="JAAALK010000283">
    <property type="protein sequence ID" value="KAG8073382.1"/>
    <property type="molecule type" value="Genomic_DNA"/>
</dbReference>
<dbReference type="InterPro" id="IPR019734">
    <property type="entry name" value="TPR_rpt"/>
</dbReference>
<protein>
    <submittedName>
        <fullName evidence="2">Uncharacterized protein</fullName>
    </submittedName>
</protein>
<gene>
    <name evidence="2" type="ORF">GUJ93_ZPchr0006g44057</name>
</gene>
<evidence type="ECO:0000256" key="1">
    <source>
        <dbReference type="PROSITE-ProRule" id="PRU00339"/>
    </source>
</evidence>
<dbReference type="SMART" id="SM00028">
    <property type="entry name" value="TPR"/>
    <property type="match status" value="7"/>
</dbReference>
<feature type="repeat" description="TPR" evidence="1">
    <location>
        <begin position="590"/>
        <end position="623"/>
    </location>
</feature>
<keyword evidence="3" id="KW-1185">Reference proteome</keyword>
<keyword evidence="1" id="KW-0802">TPR repeat</keyword>
<dbReference type="PROSITE" id="PS50005">
    <property type="entry name" value="TPR"/>
    <property type="match status" value="1"/>
</dbReference>
<proteinExistence type="predicted"/>
<accession>A0A8J5VN95</accession>
<evidence type="ECO:0000313" key="2">
    <source>
        <dbReference type="EMBL" id="KAG8073380.1"/>
    </source>
</evidence>
<sequence>MQCLCPGAQMNRTDKVVQSSEISRHLSSNGEIKQHMNNVNTEVADISLQGGGSLNCEDARALLGKVENQYGHAEEALRVFNRLNILALIPMVKMSIIRKVGLQKVNLHSSSPPLPWHAAILVLEIIYFKATALRDLGKFKEAAKECSTILDVVETALPEGLPDIFAEDCNLKATICKAVELFPELWKSGGFHFEAVSSYRRALLGNWNLDEKAISRIQKEFAIFLLYSGCEAYSPNLQFCLDGSFVPHNNLEEAILILMLLLRKFNLKRLERDPTVMHHLTFALSMSGQLKPLAIQFEELLPGILHSREWLYNVALCYLAEEDDLTALNLLKRILNSGEDSNSLKELLLASKICCENNVHVEEGALYARRVLDNLHGGCDQIEVAADLLLGISLSNQARFATTNAKRASQQREALEVLGISEKKMQIIDFRVIYYLSLENAKQRKLGTAAFYAKKLLKLEAGSELKTWLLMAQIMTAQRRFEDAESIVNAALDQTGKWFQGELLKIKAKMQVAQGKFKKAVETYTQLLAIIQLRTKSFSVGISVLKGTMDDRSLEIETWYDLVLLYISMSQWRDAELCISKIKAISPYSALACHATGKLHEAKGFLKEALGAYSTALDLEPRHAPSLVSTATVLRRLGEKPLPAVRCFLTDALQVDRTNHAAWFNLGLLYEDEGGSSVLEAAECFQAAALFEETNPAEPFR</sequence>
<dbReference type="InterPro" id="IPR043376">
    <property type="entry name" value="NPG1-like"/>
</dbReference>
<dbReference type="AlphaFoldDB" id="A0A8J5VN95"/>
<dbReference type="PANTHER" id="PTHR44102">
    <property type="entry name" value="PROTEIN NPG1"/>
    <property type="match status" value="1"/>
</dbReference>
<comment type="caution">
    <text evidence="2">The sequence shown here is derived from an EMBL/GenBank/DDBJ whole genome shotgun (WGS) entry which is preliminary data.</text>
</comment>
<reference evidence="2" key="1">
    <citation type="journal article" date="2021" name="bioRxiv">
        <title>Whole Genome Assembly and Annotation of Northern Wild Rice, Zizania palustris L., Supports a Whole Genome Duplication in the Zizania Genus.</title>
        <authorList>
            <person name="Haas M."/>
            <person name="Kono T."/>
            <person name="Macchietto M."/>
            <person name="Millas R."/>
            <person name="McGilp L."/>
            <person name="Shao M."/>
            <person name="Duquette J."/>
            <person name="Hirsch C.N."/>
            <person name="Kimball J."/>
        </authorList>
    </citation>
    <scope>NUCLEOTIDE SEQUENCE</scope>
    <source>
        <tissue evidence="2">Fresh leaf tissue</tissue>
    </source>
</reference>
<reference evidence="2" key="2">
    <citation type="submission" date="2021-02" db="EMBL/GenBank/DDBJ databases">
        <authorList>
            <person name="Kimball J.A."/>
            <person name="Haas M.W."/>
            <person name="Macchietto M."/>
            <person name="Kono T."/>
            <person name="Duquette J."/>
            <person name="Shao M."/>
        </authorList>
    </citation>
    <scope>NUCLEOTIDE SEQUENCE</scope>
    <source>
        <tissue evidence="2">Fresh leaf tissue</tissue>
    </source>
</reference>
<dbReference type="OrthoDB" id="29013at2759"/>
<dbReference type="EMBL" id="JAAALK010000283">
    <property type="protein sequence ID" value="KAG8073380.1"/>
    <property type="molecule type" value="Genomic_DNA"/>
</dbReference>
<organism evidence="2 3">
    <name type="scientific">Zizania palustris</name>
    <name type="common">Northern wild rice</name>
    <dbReference type="NCBI Taxonomy" id="103762"/>
    <lineage>
        <taxon>Eukaryota</taxon>
        <taxon>Viridiplantae</taxon>
        <taxon>Streptophyta</taxon>
        <taxon>Embryophyta</taxon>
        <taxon>Tracheophyta</taxon>
        <taxon>Spermatophyta</taxon>
        <taxon>Magnoliopsida</taxon>
        <taxon>Liliopsida</taxon>
        <taxon>Poales</taxon>
        <taxon>Poaceae</taxon>
        <taxon>BOP clade</taxon>
        <taxon>Oryzoideae</taxon>
        <taxon>Oryzeae</taxon>
        <taxon>Zizaniinae</taxon>
        <taxon>Zizania</taxon>
    </lineage>
</organism>
<name>A0A8J5VN95_ZIZPA</name>
<evidence type="ECO:0000313" key="3">
    <source>
        <dbReference type="Proteomes" id="UP000729402"/>
    </source>
</evidence>
<dbReference type="Proteomes" id="UP000729402">
    <property type="component" value="Unassembled WGS sequence"/>
</dbReference>
<dbReference type="PANTHER" id="PTHR44102:SF10">
    <property type="match status" value="1"/>
</dbReference>